<reference evidence="1 2" key="1">
    <citation type="submission" date="2019-04" db="EMBL/GenBank/DDBJ databases">
        <title>Genome sequencing of Clostridium botulinum Groups I-IV and Clostridium butyricum.</title>
        <authorList>
            <person name="Brunt J."/>
            <person name="Van Vliet A.H.M."/>
            <person name="Stringer S.C."/>
            <person name="Carter A.T."/>
            <person name="Peck M.W."/>
        </authorList>
    </citation>
    <scope>NUCLEOTIDE SEQUENCE [LARGE SCALE GENOMIC DNA]</scope>
    <source>
        <strain evidence="1 2">BL81</strain>
    </source>
</reference>
<protein>
    <submittedName>
        <fullName evidence="1">Uncharacterized protein</fullName>
    </submittedName>
</protein>
<dbReference type="RefSeq" id="WP_003371394.1">
    <property type="nucleotide sequence ID" value="NZ_JACBBA010000001.1"/>
</dbReference>
<dbReference type="Proteomes" id="UP000486903">
    <property type="component" value="Unassembled WGS sequence"/>
</dbReference>
<organism evidence="1 2">
    <name type="scientific">Clostridium botulinum</name>
    <dbReference type="NCBI Taxonomy" id="1491"/>
    <lineage>
        <taxon>Bacteria</taxon>
        <taxon>Bacillati</taxon>
        <taxon>Bacillota</taxon>
        <taxon>Clostridia</taxon>
        <taxon>Eubacteriales</taxon>
        <taxon>Clostridiaceae</taxon>
        <taxon>Clostridium</taxon>
    </lineage>
</organism>
<gene>
    <name evidence="1" type="ORF">FDG31_15415</name>
</gene>
<evidence type="ECO:0000313" key="2">
    <source>
        <dbReference type="Proteomes" id="UP000486903"/>
    </source>
</evidence>
<accession>A0A6B4JIQ1</accession>
<dbReference type="AlphaFoldDB" id="A0A6B4JIQ1"/>
<dbReference type="EMBL" id="SXFB01000016">
    <property type="protein sequence ID" value="NFV27522.1"/>
    <property type="molecule type" value="Genomic_DNA"/>
</dbReference>
<name>A0A6B4JIQ1_CLOBO</name>
<evidence type="ECO:0000313" key="1">
    <source>
        <dbReference type="EMBL" id="NFV27522.1"/>
    </source>
</evidence>
<comment type="caution">
    <text evidence="1">The sequence shown here is derived from an EMBL/GenBank/DDBJ whole genome shotgun (WGS) entry which is preliminary data.</text>
</comment>
<sequence>MINKKEHLEENINEVDKILSNPSIHRYLNMVFEQGVVQHKNRGNIGEKYEIQTYPSSRGFSKIAEIGNIICNKKDLWPDGVSADVILAQRIPAIKAKNIILTLKSTKNPGFLWKKPKDYMKKYSKLNKGITPQIEIVNEDLQESLNELEVNLGAKYYGILAYKLGSDDVLENMQVIFLSDNADKIVHTVDIPIISTAGKITTKNKSLKDNIETNKGESLRNKIELK</sequence>
<proteinExistence type="predicted"/>